<organism evidence="2 3">
    <name type="scientific">Brasilonema sennae CENA114</name>
    <dbReference type="NCBI Taxonomy" id="415709"/>
    <lineage>
        <taxon>Bacteria</taxon>
        <taxon>Bacillati</taxon>
        <taxon>Cyanobacteriota</taxon>
        <taxon>Cyanophyceae</taxon>
        <taxon>Nostocales</taxon>
        <taxon>Scytonemataceae</taxon>
        <taxon>Brasilonema</taxon>
        <taxon>Bromeliae group (in: Brasilonema)</taxon>
    </lineage>
</organism>
<evidence type="ECO:0000313" key="2">
    <source>
        <dbReference type="EMBL" id="QDL10278.1"/>
    </source>
</evidence>
<sequence length="128" mass="14079">MKKINGLALIMIGLLHSAIALGIPGALGFSGIWQEIMGIGVLDAVKSNQLRIWGYYWFLVPGFLMILYGFLCHWIENQLNLPLPAFVGWGLFIVSCFCILLDIDTGFWLVLLVAVNAIATSRPAKVEG</sequence>
<evidence type="ECO:0000313" key="3">
    <source>
        <dbReference type="Proteomes" id="UP000503129"/>
    </source>
</evidence>
<name>A0A856MHY5_9CYAN</name>
<keyword evidence="3" id="KW-1185">Reference proteome</keyword>
<keyword evidence="1" id="KW-1133">Transmembrane helix</keyword>
<reference evidence="2 3" key="1">
    <citation type="submission" date="2018-06" db="EMBL/GenBank/DDBJ databases">
        <title>Comparative genomics of Brasilonema spp. strains.</title>
        <authorList>
            <person name="Alvarenga D.O."/>
            <person name="Fiore M.F."/>
            <person name="Varani A.M."/>
        </authorList>
    </citation>
    <scope>NUCLEOTIDE SEQUENCE [LARGE SCALE GENOMIC DNA]</scope>
    <source>
        <strain evidence="2 3">CENA114</strain>
    </source>
</reference>
<feature type="transmembrane region" description="Helical" evidence="1">
    <location>
        <begin position="53"/>
        <end position="71"/>
    </location>
</feature>
<dbReference type="KEGG" id="bsen:DP114_22385"/>
<feature type="transmembrane region" description="Helical" evidence="1">
    <location>
        <begin position="7"/>
        <end position="33"/>
    </location>
</feature>
<protein>
    <submittedName>
        <fullName evidence="2">Uncharacterized protein</fullName>
    </submittedName>
</protein>
<dbReference type="Pfam" id="PF20064">
    <property type="entry name" value="DUF6463"/>
    <property type="match status" value="1"/>
</dbReference>
<accession>A0A856MHY5</accession>
<keyword evidence="1" id="KW-0472">Membrane</keyword>
<dbReference type="InterPro" id="IPR045590">
    <property type="entry name" value="DUF6463"/>
</dbReference>
<keyword evidence="1" id="KW-0812">Transmembrane</keyword>
<dbReference type="RefSeq" id="WP_171977147.1">
    <property type="nucleotide sequence ID" value="NZ_CAWOXK010000001.1"/>
</dbReference>
<dbReference type="AlphaFoldDB" id="A0A856MHY5"/>
<gene>
    <name evidence="2" type="ORF">DP114_22385</name>
</gene>
<evidence type="ECO:0000256" key="1">
    <source>
        <dbReference type="SAM" id="Phobius"/>
    </source>
</evidence>
<dbReference type="Proteomes" id="UP000503129">
    <property type="component" value="Chromosome"/>
</dbReference>
<feature type="transmembrane region" description="Helical" evidence="1">
    <location>
        <begin position="83"/>
        <end position="101"/>
    </location>
</feature>
<dbReference type="EMBL" id="CP030118">
    <property type="protein sequence ID" value="QDL10278.1"/>
    <property type="molecule type" value="Genomic_DNA"/>
</dbReference>
<proteinExistence type="predicted"/>